<accession>A0A0B3VN98</accession>
<dbReference type="STRING" id="1577792.QX51_03895"/>
<dbReference type="EMBL" id="JWHR01000044">
    <property type="protein sequence ID" value="KHS58231.1"/>
    <property type="molecule type" value="Genomic_DNA"/>
</dbReference>
<dbReference type="InterPro" id="IPR037012">
    <property type="entry name" value="NanQ/TabA/YiaL_sf"/>
</dbReference>
<dbReference type="AlphaFoldDB" id="A0A0B3VN98"/>
<dbReference type="PANTHER" id="PTHR34986:SF1">
    <property type="entry name" value="PROTEIN YIAL"/>
    <property type="match status" value="1"/>
</dbReference>
<organism evidence="1 2">
    <name type="scientific">Terrisporobacter othiniensis</name>
    <dbReference type="NCBI Taxonomy" id="1577792"/>
    <lineage>
        <taxon>Bacteria</taxon>
        <taxon>Bacillati</taxon>
        <taxon>Bacillota</taxon>
        <taxon>Clostridia</taxon>
        <taxon>Peptostreptococcales</taxon>
        <taxon>Peptostreptococcaceae</taxon>
        <taxon>Terrisporobacter</taxon>
    </lineage>
</organism>
<dbReference type="Pfam" id="PF04074">
    <property type="entry name" value="DUF386"/>
    <property type="match status" value="1"/>
</dbReference>
<reference evidence="1 2" key="1">
    <citation type="submission" date="2014-12" db="EMBL/GenBank/DDBJ databases">
        <title>Draft genome sequence of Terrisporobacter sp. 08-306576, isolated from the blood culture of a bacteremia patient.</title>
        <authorList>
            <person name="Lund L.C."/>
            <person name="Sydenham T.V."/>
            <person name="Hogh S.V."/>
            <person name="Skov M.N."/>
            <person name="Kemp M."/>
            <person name="Justesen U.S."/>
        </authorList>
    </citation>
    <scope>NUCLEOTIDE SEQUENCE [LARGE SCALE GENOMIC DNA]</scope>
    <source>
        <strain evidence="1 2">08-306576</strain>
    </source>
</reference>
<dbReference type="NCBIfam" id="TIGR00022">
    <property type="entry name" value="YhcH/YjgK/YiaL family protein"/>
    <property type="match status" value="1"/>
</dbReference>
<protein>
    <submittedName>
        <fullName evidence="1">YhcH/YjgK/YiaL family protein</fullName>
    </submittedName>
</protein>
<dbReference type="SUPFAM" id="SSF51197">
    <property type="entry name" value="Clavaminate synthase-like"/>
    <property type="match status" value="1"/>
</dbReference>
<gene>
    <name evidence="1" type="ORF">QX51_03895</name>
</gene>
<dbReference type="RefSeq" id="WP_039678607.1">
    <property type="nucleotide sequence ID" value="NZ_JAWGXO010000003.1"/>
</dbReference>
<dbReference type="Gene3D" id="2.60.120.370">
    <property type="entry name" value="YhcH/YjgK/YiaL"/>
    <property type="match status" value="1"/>
</dbReference>
<dbReference type="GO" id="GO:0005829">
    <property type="term" value="C:cytosol"/>
    <property type="evidence" value="ECO:0007669"/>
    <property type="project" value="TreeGrafter"/>
</dbReference>
<evidence type="ECO:0000313" key="1">
    <source>
        <dbReference type="EMBL" id="KHS58231.1"/>
    </source>
</evidence>
<dbReference type="PANTHER" id="PTHR34986">
    <property type="entry name" value="EVOLVED BETA-GALACTOSIDASE SUBUNIT BETA"/>
    <property type="match status" value="1"/>
</dbReference>
<keyword evidence="2" id="KW-1185">Reference proteome</keyword>
<dbReference type="OrthoDB" id="9792756at2"/>
<name>A0A0B3VN98_9FIRM</name>
<evidence type="ECO:0000313" key="2">
    <source>
        <dbReference type="Proteomes" id="UP000031189"/>
    </source>
</evidence>
<dbReference type="InterPro" id="IPR004375">
    <property type="entry name" value="NanQ/TabA/YiaL"/>
</dbReference>
<proteinExistence type="predicted"/>
<sequence>MIFGNIKNLNEYNYLPSDIKRCFEYAASNDLLNYEKGSHTIDGDNLFVNIVEYETTDVENRFWEAHRNYLDLHLMLDGKEQIDVNFIENMEEKEFVEKDDFLPLEGEKNGHVILEKGDFLICYPNDAHRTAVKIEDSQKIKKAIFKIIIEK</sequence>
<comment type="caution">
    <text evidence="1">The sequence shown here is derived from an EMBL/GenBank/DDBJ whole genome shotgun (WGS) entry which is preliminary data.</text>
</comment>
<dbReference type="Proteomes" id="UP000031189">
    <property type="component" value="Unassembled WGS sequence"/>
</dbReference>